<evidence type="ECO:0000313" key="1">
    <source>
        <dbReference type="EMBL" id="SHG29380.1"/>
    </source>
</evidence>
<gene>
    <name evidence="1" type="ORF">SAMN02745206_03632</name>
</gene>
<name>A0A1M5IN49_9BACT</name>
<dbReference type="AlphaFoldDB" id="A0A1M5IN49"/>
<dbReference type="EMBL" id="FQVB01000058">
    <property type="protein sequence ID" value="SHG29380.1"/>
    <property type="molecule type" value="Genomic_DNA"/>
</dbReference>
<dbReference type="RefSeq" id="WP_073042052.1">
    <property type="nucleotide sequence ID" value="NZ_FQVB01000058.1"/>
</dbReference>
<evidence type="ECO:0000313" key="2">
    <source>
        <dbReference type="Proteomes" id="UP000184076"/>
    </source>
</evidence>
<reference evidence="2" key="1">
    <citation type="submission" date="2016-11" db="EMBL/GenBank/DDBJ databases">
        <authorList>
            <person name="Varghese N."/>
            <person name="Submissions S."/>
        </authorList>
    </citation>
    <scope>NUCLEOTIDE SEQUENCE [LARGE SCALE GENOMIC DNA]</scope>
    <source>
        <strain evidence="2">DSM 9756</strain>
    </source>
</reference>
<dbReference type="OrthoDB" id="7107825at2"/>
<organism evidence="1 2">
    <name type="scientific">Desulfacinum infernum DSM 9756</name>
    <dbReference type="NCBI Taxonomy" id="1121391"/>
    <lineage>
        <taxon>Bacteria</taxon>
        <taxon>Pseudomonadati</taxon>
        <taxon>Thermodesulfobacteriota</taxon>
        <taxon>Syntrophobacteria</taxon>
        <taxon>Syntrophobacterales</taxon>
        <taxon>Syntrophobacteraceae</taxon>
        <taxon>Desulfacinum</taxon>
    </lineage>
</organism>
<proteinExistence type="predicted"/>
<protein>
    <submittedName>
        <fullName evidence="1">Uncharacterized protein</fullName>
    </submittedName>
</protein>
<dbReference type="Proteomes" id="UP000184076">
    <property type="component" value="Unassembled WGS sequence"/>
</dbReference>
<keyword evidence="2" id="KW-1185">Reference proteome</keyword>
<sequence>MSLKRRNPIDQLVDETYAHCVRERPARDAETVYRWQKDEISHLRERFEVLPLMPELRQLALEAVDHWRERESRLLDTLKTTKEEFLSNFRATREDVLKGGSQSLLAAYALYPKTRGVCRNMDWVNLFSWILPQADLDRAAIYGEVGRIVTACLYIEILSKLQPFQAEEESITKDRDLMRIEARWQLVERLTRLNRQGGKQTLLLSSSKSWKNSTHKK</sequence>
<accession>A0A1M5IN49</accession>
<dbReference type="STRING" id="1121391.SAMN02745206_03632"/>